<reference evidence="1" key="1">
    <citation type="submission" date="2020-03" db="EMBL/GenBank/DDBJ databases">
        <title>The deep terrestrial virosphere.</title>
        <authorList>
            <person name="Holmfeldt K."/>
            <person name="Nilsson E."/>
            <person name="Simone D."/>
            <person name="Lopez-Fernandez M."/>
            <person name="Wu X."/>
            <person name="de Brujin I."/>
            <person name="Lundin D."/>
            <person name="Andersson A."/>
            <person name="Bertilsson S."/>
            <person name="Dopson M."/>
        </authorList>
    </citation>
    <scope>NUCLEOTIDE SEQUENCE</scope>
    <source>
        <strain evidence="1">TM448A00732</strain>
        <strain evidence="2">TM448B00314</strain>
    </source>
</reference>
<dbReference type="EMBL" id="MT144610">
    <property type="protein sequence ID" value="QJH94957.1"/>
    <property type="molecule type" value="Genomic_DNA"/>
</dbReference>
<dbReference type="EMBL" id="MT144054">
    <property type="protein sequence ID" value="QJA47727.1"/>
    <property type="molecule type" value="Genomic_DNA"/>
</dbReference>
<protein>
    <submittedName>
        <fullName evidence="1">Uncharacterized protein</fullName>
    </submittedName>
</protein>
<gene>
    <name evidence="1" type="ORF">TM448A00732_0017</name>
    <name evidence="2" type="ORF">TM448B00314_0017</name>
</gene>
<name>A0A6H1ZK78_9ZZZZ</name>
<proteinExistence type="predicted"/>
<evidence type="ECO:0000313" key="2">
    <source>
        <dbReference type="EMBL" id="QJH94957.1"/>
    </source>
</evidence>
<dbReference type="AlphaFoldDB" id="A0A6H1ZK78"/>
<accession>A0A6H1ZK78</accession>
<sequence length="95" mass="10667">MVNTNNQGQEELKTLLTTHRAAFVHWVDPTSYSPWQSIADARELECMAQWSLGWITYDSPGKMVLALTLAHDHLHVADKIVLPGGCIKQIINVKI</sequence>
<organism evidence="1">
    <name type="scientific">viral metagenome</name>
    <dbReference type="NCBI Taxonomy" id="1070528"/>
    <lineage>
        <taxon>unclassified sequences</taxon>
        <taxon>metagenomes</taxon>
        <taxon>organismal metagenomes</taxon>
    </lineage>
</organism>
<evidence type="ECO:0000313" key="1">
    <source>
        <dbReference type="EMBL" id="QJA47727.1"/>
    </source>
</evidence>